<protein>
    <recommendedName>
        <fullName evidence="9">Polynucleotide 5'-hydroxyl-kinase NOL9</fullName>
    </recommendedName>
</protein>
<evidence type="ECO:0000256" key="7">
    <source>
        <dbReference type="ARBA" id="ARBA00022840"/>
    </source>
</evidence>
<evidence type="ECO:0000256" key="9">
    <source>
        <dbReference type="ARBA" id="ARBA00071212"/>
    </source>
</evidence>
<dbReference type="InterPro" id="IPR057573">
    <property type="entry name" value="NOL9_N"/>
</dbReference>
<feature type="region of interest" description="Disordered" evidence="10">
    <location>
        <begin position="1"/>
        <end position="30"/>
    </location>
</feature>
<feature type="domain" description="Clp1 P-loop" evidence="11">
    <location>
        <begin position="283"/>
        <end position="354"/>
    </location>
</feature>
<evidence type="ECO:0000259" key="12">
    <source>
        <dbReference type="Pfam" id="PF24419"/>
    </source>
</evidence>
<reference evidence="14 15" key="1">
    <citation type="journal article" date="2021" name="Cell">
        <title>Tracing the genetic footprints of vertebrate landing in non-teleost ray-finned fishes.</title>
        <authorList>
            <person name="Bi X."/>
            <person name="Wang K."/>
            <person name="Yang L."/>
            <person name="Pan H."/>
            <person name="Jiang H."/>
            <person name="Wei Q."/>
            <person name="Fang M."/>
            <person name="Yu H."/>
            <person name="Zhu C."/>
            <person name="Cai Y."/>
            <person name="He Y."/>
            <person name="Gan X."/>
            <person name="Zeng H."/>
            <person name="Yu D."/>
            <person name="Zhu Y."/>
            <person name="Jiang H."/>
            <person name="Qiu Q."/>
            <person name="Yang H."/>
            <person name="Zhang Y.E."/>
            <person name="Wang W."/>
            <person name="Zhu M."/>
            <person name="He S."/>
            <person name="Zhang G."/>
        </authorList>
    </citation>
    <scope>NUCLEOTIDE SEQUENCE [LARGE SCALE GENOMIC DNA]</scope>
    <source>
        <strain evidence="14">Bchr_013</strain>
    </source>
</reference>
<feature type="domain" description="NOL9 N-terminal" evidence="12">
    <location>
        <begin position="97"/>
        <end position="231"/>
    </location>
</feature>
<keyword evidence="15" id="KW-1185">Reference proteome</keyword>
<keyword evidence="3" id="KW-0698">rRNA processing</keyword>
<evidence type="ECO:0000256" key="4">
    <source>
        <dbReference type="ARBA" id="ARBA00022679"/>
    </source>
</evidence>
<dbReference type="InterPro" id="IPR032319">
    <property type="entry name" value="CLP1_P"/>
</dbReference>
<comment type="similarity">
    <text evidence="2">Belongs to the Clp1 family. NOL9/GRC3 subfamily.</text>
</comment>
<evidence type="ECO:0000259" key="11">
    <source>
        <dbReference type="Pfam" id="PF16575"/>
    </source>
</evidence>
<evidence type="ECO:0000313" key="15">
    <source>
        <dbReference type="Proteomes" id="UP000886611"/>
    </source>
</evidence>
<sequence>MFFSSAIDEKPQQDTSRSIQRRTHAHTNGAAGEKSPVFIYPCLDYEVTTEEDDTYWHSFAESIQNGVAEQDGNCLSVDDQTDGDASEVTLPYLAATADRNQRTVVVMAPGQVLKFTGKCQLTCLYGRVEVFGFTIEEGQPSYPLFSPASHCALSIKSLQHPTGGKTKKERRLEAKSIVKNYLSLGLRQNLLKTVTSETTLILLEPLDSPVVRFICSLPQYKNLFKPIMKEDCSVYLRKPECPLSTVGVTILPDDSGLVMSETYTAAVSELIKACLGPPFTHQHSPQQMVYFGEASCEKDLDRYLESVKYLLSFYKRETPLIVNTMGWVKEFGLMLLIDLIRLLSVTHVVQLSNGDVQQMPNLTAAYIGTAPGWHTKGHVHRATDLANLEILEDANVPRGHKLLCVQSQFSAIITRYASNVLRDLALLGYFSQLQSVDPCPVIPLHCFTPYQVPMASVALRVLHCHVAPNHIMYTANASFVGLCSVAEGVSSSGKVRSPVLLSHTPVCDCLGFGILRGVDVEKGLYYIVTPLAPSKLRHVNCLLVGSVVLPHSVFKSQAGTKDINPYVTSDYLFTVFGAGKVKVNKSIKRREHLQSSFGNNSR</sequence>
<dbReference type="Pfam" id="PF24419">
    <property type="entry name" value="Cupin_NOL9"/>
    <property type="match status" value="1"/>
</dbReference>
<name>A0A8X7WYU7_POLSE</name>
<dbReference type="GO" id="GO:0005730">
    <property type="term" value="C:nucleolus"/>
    <property type="evidence" value="ECO:0007669"/>
    <property type="project" value="UniProtKB-SubCell"/>
</dbReference>
<evidence type="ECO:0000256" key="10">
    <source>
        <dbReference type="SAM" id="MobiDB-lite"/>
    </source>
</evidence>
<evidence type="ECO:0000313" key="14">
    <source>
        <dbReference type="EMBL" id="KAG2459198.1"/>
    </source>
</evidence>
<keyword evidence="4" id="KW-0808">Transferase</keyword>
<dbReference type="Proteomes" id="UP000886611">
    <property type="component" value="Unassembled WGS sequence"/>
</dbReference>
<keyword evidence="6 14" id="KW-0418">Kinase</keyword>
<comment type="subcellular location">
    <subcellularLocation>
        <location evidence="1">Nucleus</location>
        <location evidence="1">Nucleolus</location>
    </subcellularLocation>
</comment>
<evidence type="ECO:0000256" key="5">
    <source>
        <dbReference type="ARBA" id="ARBA00022741"/>
    </source>
</evidence>
<accession>A0A8X7WYU7</accession>
<dbReference type="AlphaFoldDB" id="A0A8X7WYU7"/>
<feature type="non-terminal residue" evidence="14">
    <location>
        <position position="1"/>
    </location>
</feature>
<dbReference type="GO" id="GO:0000448">
    <property type="term" value="P:cleavage in ITS2 between 5.8S rRNA and LSU-rRNA of tricistronic rRNA transcript (SSU-rRNA, 5.8S rRNA, LSU-rRNA)"/>
    <property type="evidence" value="ECO:0007669"/>
    <property type="project" value="TreeGrafter"/>
</dbReference>
<evidence type="ECO:0000256" key="6">
    <source>
        <dbReference type="ARBA" id="ARBA00022777"/>
    </source>
</evidence>
<dbReference type="Pfam" id="PF16575">
    <property type="entry name" value="CLP1_P"/>
    <property type="match status" value="1"/>
</dbReference>
<keyword evidence="7" id="KW-0067">ATP-binding</keyword>
<dbReference type="PANTHER" id="PTHR12755">
    <property type="entry name" value="CLEAVAGE/POLYADENYLATION FACTOR IA SUBUNIT CLP1P"/>
    <property type="match status" value="1"/>
</dbReference>
<feature type="non-terminal residue" evidence="14">
    <location>
        <position position="602"/>
    </location>
</feature>
<gene>
    <name evidence="14" type="primary">Nol9</name>
    <name evidence="14" type="ORF">GTO96_0019207</name>
</gene>
<dbReference type="InterPro" id="IPR057570">
    <property type="entry name" value="NOL9_C"/>
</dbReference>
<proteinExistence type="inferred from homology"/>
<comment type="caution">
    <text evidence="14">The sequence shown here is derived from an EMBL/GenBank/DDBJ whole genome shotgun (WGS) entry which is preliminary data.</text>
</comment>
<dbReference type="InterPro" id="IPR045116">
    <property type="entry name" value="Clp1/Grc3"/>
</dbReference>
<evidence type="ECO:0000256" key="1">
    <source>
        <dbReference type="ARBA" id="ARBA00004604"/>
    </source>
</evidence>
<evidence type="ECO:0000256" key="8">
    <source>
        <dbReference type="ARBA" id="ARBA00023242"/>
    </source>
</evidence>
<evidence type="ECO:0000256" key="3">
    <source>
        <dbReference type="ARBA" id="ARBA00022552"/>
    </source>
</evidence>
<dbReference type="GO" id="GO:0005524">
    <property type="term" value="F:ATP binding"/>
    <property type="evidence" value="ECO:0007669"/>
    <property type="project" value="UniProtKB-KW"/>
</dbReference>
<organism evidence="14 15">
    <name type="scientific">Polypterus senegalus</name>
    <name type="common">Senegal bichir</name>
    <dbReference type="NCBI Taxonomy" id="55291"/>
    <lineage>
        <taxon>Eukaryota</taxon>
        <taxon>Metazoa</taxon>
        <taxon>Chordata</taxon>
        <taxon>Craniata</taxon>
        <taxon>Vertebrata</taxon>
        <taxon>Euteleostomi</taxon>
        <taxon>Actinopterygii</taxon>
        <taxon>Polypteriformes</taxon>
        <taxon>Polypteridae</taxon>
        <taxon>Polypterus</taxon>
    </lineage>
</organism>
<dbReference type="Pfam" id="PF25467">
    <property type="entry name" value="NOL9_C"/>
    <property type="match status" value="1"/>
</dbReference>
<dbReference type="PANTHER" id="PTHR12755:SF3">
    <property type="entry name" value="POLYNUCLEOTIDE 5'-HYDROXYL-KINASE NOL9"/>
    <property type="match status" value="1"/>
</dbReference>
<dbReference type="InterPro" id="IPR027417">
    <property type="entry name" value="P-loop_NTPase"/>
</dbReference>
<keyword evidence="5" id="KW-0547">Nucleotide-binding</keyword>
<dbReference type="EMBL" id="JAATIS010005477">
    <property type="protein sequence ID" value="KAG2459198.1"/>
    <property type="molecule type" value="Genomic_DNA"/>
</dbReference>
<dbReference type="Gene3D" id="3.40.50.300">
    <property type="entry name" value="P-loop containing nucleotide triphosphate hydrolases"/>
    <property type="match status" value="1"/>
</dbReference>
<dbReference type="GO" id="GO:0051731">
    <property type="term" value="F:polynucleotide 5'-hydroxyl-kinase activity"/>
    <property type="evidence" value="ECO:0007669"/>
    <property type="project" value="InterPro"/>
</dbReference>
<evidence type="ECO:0000259" key="13">
    <source>
        <dbReference type="Pfam" id="PF25467"/>
    </source>
</evidence>
<keyword evidence="8" id="KW-0539">Nucleus</keyword>
<feature type="domain" description="NOL9 C-terminal" evidence="13">
    <location>
        <begin position="448"/>
        <end position="550"/>
    </location>
</feature>
<evidence type="ECO:0000256" key="2">
    <source>
        <dbReference type="ARBA" id="ARBA00011003"/>
    </source>
</evidence>